<evidence type="ECO:0000256" key="1">
    <source>
        <dbReference type="SAM" id="Phobius"/>
    </source>
</evidence>
<feature type="transmembrane region" description="Helical" evidence="1">
    <location>
        <begin position="23"/>
        <end position="44"/>
    </location>
</feature>
<evidence type="ECO:0000313" key="3">
    <source>
        <dbReference type="Proteomes" id="UP000236655"/>
    </source>
</evidence>
<keyword evidence="1" id="KW-0812">Transmembrane</keyword>
<keyword evidence="1" id="KW-1133">Transmembrane helix</keyword>
<name>A0A2I7N3P1_9NEIS</name>
<sequence>MNDFVLIVVFVGFHWIKIENYPFWQNFIFMNYATISVVQFIGGFYMKLKNLGLLSTLAAGLLVACSSGSSSSGSGIQYATLNYSGSLPPGGFVGLTGIRQVGTSNNVYITGSYDIESFNHGTLYVGPVTGGGSYYVYDYPGSTESPTAGTNVYSADNGLNGNVQLTGTYTIESSSTQYGFYYNGPVSNTQSSSNWQTLMFPSAQDPQNSTVLSTVPHSIMGGLIVGNYISLATAGNAFIYDIKTESYQSVNYPGSRYTSLYGIWWNGGESYTVAGGYGNGSPDIKGNAPGTYAFVADYNRATKTFSNWTSYTYANQPSAVAHFEGITSDGNGGYNLAGSGLANGALYVSLINVKRNANGTFNPTSTWTNVWYPGSSVTTSDTVYQNYVLGVYQESGVSGQSGYVAAIPGAYYGN</sequence>
<gene>
    <name evidence="2" type="ORF">CUN60_01745</name>
</gene>
<accession>A0A2I7N3P1</accession>
<organism evidence="2 3">
    <name type="scientific">Aquella oligotrophica</name>
    <dbReference type="NCBI Taxonomy" id="2067065"/>
    <lineage>
        <taxon>Bacteria</taxon>
        <taxon>Pseudomonadati</taxon>
        <taxon>Pseudomonadota</taxon>
        <taxon>Betaproteobacteria</taxon>
        <taxon>Neisseriales</taxon>
        <taxon>Neisseriaceae</taxon>
        <taxon>Aquella</taxon>
    </lineage>
</organism>
<reference evidence="3" key="1">
    <citation type="submission" date="2017-11" db="EMBL/GenBank/DDBJ databases">
        <authorList>
            <person name="Chan K.G."/>
            <person name="Lee L.S."/>
        </authorList>
    </citation>
    <scope>NUCLEOTIDE SEQUENCE [LARGE SCALE GENOMIC DNA]</scope>
    <source>
        <strain evidence="3">DSM 100970</strain>
    </source>
</reference>
<dbReference type="EMBL" id="CP024847">
    <property type="protein sequence ID" value="AUR51080.1"/>
    <property type="molecule type" value="Genomic_DNA"/>
</dbReference>
<dbReference type="KEGG" id="nba:CUN60_01745"/>
<proteinExistence type="predicted"/>
<dbReference type="Proteomes" id="UP000236655">
    <property type="component" value="Chromosome"/>
</dbReference>
<keyword evidence="1" id="KW-0472">Membrane</keyword>
<protein>
    <submittedName>
        <fullName evidence="2">Uncharacterized protein</fullName>
    </submittedName>
</protein>
<dbReference type="AlphaFoldDB" id="A0A2I7N3P1"/>
<keyword evidence="3" id="KW-1185">Reference proteome</keyword>
<evidence type="ECO:0000313" key="2">
    <source>
        <dbReference type="EMBL" id="AUR51080.1"/>
    </source>
</evidence>